<keyword evidence="1" id="KW-0732">Signal</keyword>
<evidence type="ECO:0000256" key="2">
    <source>
        <dbReference type="ARBA" id="ARBA00023157"/>
    </source>
</evidence>
<dbReference type="EMBL" id="DS469635">
    <property type="protein sequence ID" value="EDO37993.1"/>
    <property type="molecule type" value="Genomic_DNA"/>
</dbReference>
<dbReference type="Pfam" id="PF00754">
    <property type="entry name" value="F5_F8_type_C"/>
    <property type="match status" value="1"/>
</dbReference>
<dbReference type="SUPFAM" id="SSF49785">
    <property type="entry name" value="Galactose-binding domain-like"/>
    <property type="match status" value="1"/>
</dbReference>
<accession>A7SE91</accession>
<keyword evidence="2" id="KW-1015">Disulfide bond</keyword>
<name>A7SE91_NEMVE</name>
<dbReference type="InterPro" id="IPR000421">
    <property type="entry name" value="FA58C"/>
</dbReference>
<feature type="domain" description="F5/8 type C" evidence="3">
    <location>
        <begin position="1"/>
        <end position="131"/>
    </location>
</feature>
<dbReference type="PANTHER" id="PTHR24543:SF291">
    <property type="entry name" value="SMOKE ALARM, ISOFORM D"/>
    <property type="match status" value="1"/>
</dbReference>
<dbReference type="PROSITE" id="PS50022">
    <property type="entry name" value="FA58C_3"/>
    <property type="match status" value="1"/>
</dbReference>
<protein>
    <recommendedName>
        <fullName evidence="3">F5/8 type C domain-containing protein</fullName>
    </recommendedName>
</protein>
<evidence type="ECO:0000313" key="4">
    <source>
        <dbReference type="EMBL" id="EDO37993.1"/>
    </source>
</evidence>
<dbReference type="HOGENOM" id="CLU_889353_0_0_1"/>
<keyword evidence="5" id="KW-1185">Reference proteome</keyword>
<dbReference type="InParanoid" id="A7SE91"/>
<dbReference type="Gene3D" id="2.60.120.260">
    <property type="entry name" value="Galactose-binding domain-like"/>
    <property type="match status" value="1"/>
</dbReference>
<sequence length="313" mass="35505">MTSYEIPASDIKVSSYLRDHCVPSDGRLHGNYQNYQAWVANGQVSVDLQFLQVDFGRNRYVTAIATQERFQNNQYVTSYAVSYSTTCTTWSTIKEESGADKIFPGNAASDESVVTNMLPEIYFISADIIKIKSRIKSQLDFSKVLVIRGQPGLPEYSSYWRSTGFTKGLDLLEVSWAYLRVRVIRETLDQCSNYVNLNDDSRLSSRVTSSVYNDNANLNESNWYLFTGKTGYYRLPNKVVSRGRCGATAHCWMNGTHPTVQEGVVKRSVCFHGNSGVCQFSVPVYVRNCFSFFVYKLKKLVESWDARYCADGN</sequence>
<gene>
    <name evidence="4" type="ORF">NEMVEDRAFT_v1g210914</name>
</gene>
<dbReference type="AlphaFoldDB" id="A7SE91"/>
<dbReference type="Proteomes" id="UP000001593">
    <property type="component" value="Unassembled WGS sequence"/>
</dbReference>
<reference evidence="4 5" key="1">
    <citation type="journal article" date="2007" name="Science">
        <title>Sea anemone genome reveals ancestral eumetazoan gene repertoire and genomic organization.</title>
        <authorList>
            <person name="Putnam N.H."/>
            <person name="Srivastava M."/>
            <person name="Hellsten U."/>
            <person name="Dirks B."/>
            <person name="Chapman J."/>
            <person name="Salamov A."/>
            <person name="Terry A."/>
            <person name="Shapiro H."/>
            <person name="Lindquist E."/>
            <person name="Kapitonov V.V."/>
            <person name="Jurka J."/>
            <person name="Genikhovich G."/>
            <person name="Grigoriev I.V."/>
            <person name="Lucas S.M."/>
            <person name="Steele R.E."/>
            <person name="Finnerty J.R."/>
            <person name="Technau U."/>
            <person name="Martindale M.Q."/>
            <person name="Rokhsar D.S."/>
        </authorList>
    </citation>
    <scope>NUCLEOTIDE SEQUENCE [LARGE SCALE GENOMIC DNA]</scope>
    <source>
        <strain evidence="5">CH2 X CH6</strain>
    </source>
</reference>
<dbReference type="PANTHER" id="PTHR24543">
    <property type="entry name" value="MULTICOPPER OXIDASE-RELATED"/>
    <property type="match status" value="1"/>
</dbReference>
<proteinExistence type="predicted"/>
<dbReference type="Pfam" id="PF23283">
    <property type="entry name" value="D8C_UMOD"/>
    <property type="match status" value="1"/>
</dbReference>
<dbReference type="PhylomeDB" id="A7SE91"/>
<evidence type="ECO:0000259" key="3">
    <source>
        <dbReference type="PROSITE" id="PS50022"/>
    </source>
</evidence>
<evidence type="ECO:0000313" key="5">
    <source>
        <dbReference type="Proteomes" id="UP000001593"/>
    </source>
</evidence>
<organism evidence="4 5">
    <name type="scientific">Nematostella vectensis</name>
    <name type="common">Starlet sea anemone</name>
    <dbReference type="NCBI Taxonomy" id="45351"/>
    <lineage>
        <taxon>Eukaryota</taxon>
        <taxon>Metazoa</taxon>
        <taxon>Cnidaria</taxon>
        <taxon>Anthozoa</taxon>
        <taxon>Hexacorallia</taxon>
        <taxon>Actiniaria</taxon>
        <taxon>Edwardsiidae</taxon>
        <taxon>Nematostella</taxon>
    </lineage>
</organism>
<dbReference type="InterPro" id="IPR057774">
    <property type="entry name" value="D8C_UMOD/GP2/OIT3-like"/>
</dbReference>
<evidence type="ECO:0000256" key="1">
    <source>
        <dbReference type="ARBA" id="ARBA00022729"/>
    </source>
</evidence>
<dbReference type="InterPro" id="IPR008979">
    <property type="entry name" value="Galactose-bd-like_sf"/>
</dbReference>